<evidence type="ECO:0000313" key="3">
    <source>
        <dbReference type="EMBL" id="GHO90114.1"/>
    </source>
</evidence>
<reference evidence="3" key="1">
    <citation type="submission" date="2020-10" db="EMBL/GenBank/DDBJ databases">
        <title>Taxonomic study of unclassified bacteria belonging to the class Ktedonobacteria.</title>
        <authorList>
            <person name="Yabe S."/>
            <person name="Wang C.M."/>
            <person name="Zheng Y."/>
            <person name="Sakai Y."/>
            <person name="Cavaletti L."/>
            <person name="Monciardini P."/>
            <person name="Donadio S."/>
        </authorList>
    </citation>
    <scope>NUCLEOTIDE SEQUENCE</scope>
    <source>
        <strain evidence="3">ID150040</strain>
    </source>
</reference>
<protein>
    <submittedName>
        <fullName evidence="3">2-deoxy-D-gluconate 3-dehydrogenase</fullName>
    </submittedName>
</protein>
<evidence type="ECO:0000313" key="4">
    <source>
        <dbReference type="Proteomes" id="UP000597444"/>
    </source>
</evidence>
<dbReference type="InterPro" id="IPR036291">
    <property type="entry name" value="NAD(P)-bd_dom_sf"/>
</dbReference>
<dbReference type="GO" id="GO:0016616">
    <property type="term" value="F:oxidoreductase activity, acting on the CH-OH group of donors, NAD or NADP as acceptor"/>
    <property type="evidence" value="ECO:0007669"/>
    <property type="project" value="TreeGrafter"/>
</dbReference>
<dbReference type="PRINTS" id="PR00081">
    <property type="entry name" value="GDHRDH"/>
</dbReference>
<evidence type="ECO:0000256" key="1">
    <source>
        <dbReference type="ARBA" id="ARBA00006484"/>
    </source>
</evidence>
<proteinExistence type="inferred from homology"/>
<organism evidence="3 4">
    <name type="scientific">Reticulibacter mediterranei</name>
    <dbReference type="NCBI Taxonomy" id="2778369"/>
    <lineage>
        <taxon>Bacteria</taxon>
        <taxon>Bacillati</taxon>
        <taxon>Chloroflexota</taxon>
        <taxon>Ktedonobacteria</taxon>
        <taxon>Ktedonobacterales</taxon>
        <taxon>Reticulibacteraceae</taxon>
        <taxon>Reticulibacter</taxon>
    </lineage>
</organism>
<name>A0A8J3MWR0_9CHLR</name>
<dbReference type="AlphaFoldDB" id="A0A8J3MWR0"/>
<evidence type="ECO:0000256" key="2">
    <source>
        <dbReference type="RuleBase" id="RU000363"/>
    </source>
</evidence>
<keyword evidence="4" id="KW-1185">Reference proteome</keyword>
<dbReference type="InterPro" id="IPR002347">
    <property type="entry name" value="SDR_fam"/>
</dbReference>
<dbReference type="Pfam" id="PF00106">
    <property type="entry name" value="adh_short"/>
    <property type="match status" value="1"/>
</dbReference>
<dbReference type="Gene3D" id="3.40.50.720">
    <property type="entry name" value="NAD(P)-binding Rossmann-like Domain"/>
    <property type="match status" value="1"/>
</dbReference>
<dbReference type="EMBL" id="BNJK01000001">
    <property type="protein sequence ID" value="GHO90114.1"/>
    <property type="molecule type" value="Genomic_DNA"/>
</dbReference>
<dbReference type="PANTHER" id="PTHR42760">
    <property type="entry name" value="SHORT-CHAIN DEHYDROGENASES/REDUCTASES FAMILY MEMBER"/>
    <property type="match status" value="1"/>
</dbReference>
<dbReference type="RefSeq" id="WP_220201112.1">
    <property type="nucleotide sequence ID" value="NZ_BNJK01000001.1"/>
</dbReference>
<dbReference type="PRINTS" id="PR00080">
    <property type="entry name" value="SDRFAMILY"/>
</dbReference>
<sequence>MDIQNKVAIVTGAAVGIGRAISERLASAGVAVVLTDINAREGAETLRRIQQAAGRAEFREADITSDSQVQQIIDFAVDAFGRLDILINNAGGGGHIPPHFPEASPPQWSKILDLNLRAPLLATQLALVPMSRQGSGAVINIGSTAGLGLSDYQSPEYAAAKAGLIRATSCLARLHKTSNIRINCIVPDWVETERALQELAAMSETERTHMPPRVPLSQLCQEIVALIENERASGRVVVLWGGQPARILD</sequence>
<dbReference type="Proteomes" id="UP000597444">
    <property type="component" value="Unassembled WGS sequence"/>
</dbReference>
<gene>
    <name evidence="3" type="primary">kduD</name>
    <name evidence="3" type="ORF">KSF_001620</name>
</gene>
<comment type="caution">
    <text evidence="3">The sequence shown here is derived from an EMBL/GenBank/DDBJ whole genome shotgun (WGS) entry which is preliminary data.</text>
</comment>
<comment type="similarity">
    <text evidence="1 2">Belongs to the short-chain dehydrogenases/reductases (SDR) family.</text>
</comment>
<dbReference type="CDD" id="cd05233">
    <property type="entry name" value="SDR_c"/>
    <property type="match status" value="1"/>
</dbReference>
<dbReference type="SUPFAM" id="SSF51735">
    <property type="entry name" value="NAD(P)-binding Rossmann-fold domains"/>
    <property type="match status" value="1"/>
</dbReference>
<accession>A0A8J3MWR0</accession>